<accession>G1WIY0</accession>
<reference evidence="1 2" key="1">
    <citation type="submission" date="2011-06" db="EMBL/GenBank/DDBJ databases">
        <title>The Genome Sequence of Collinsella tanakaei YIT 12063.</title>
        <authorList>
            <consortium name="The Broad Institute Genome Sequencing Platform"/>
            <person name="Earl A."/>
            <person name="Ward D."/>
            <person name="Feldgarden M."/>
            <person name="Gevers D."/>
            <person name="Morotomi M."/>
            <person name="Young S.K."/>
            <person name="Zeng Q."/>
            <person name="Gargeya S."/>
            <person name="Fitzgerald M."/>
            <person name="Haas B."/>
            <person name="Abouelleil A."/>
            <person name="Alvarado L."/>
            <person name="Arachchi H.M."/>
            <person name="Berlin A."/>
            <person name="Brown A."/>
            <person name="Chapman S.B."/>
            <person name="Chen Z."/>
            <person name="Dunbar C."/>
            <person name="Freedman E."/>
            <person name="Gearin G."/>
            <person name="Gellesch M."/>
            <person name="Goldberg J."/>
            <person name="Griggs A."/>
            <person name="Gujja S."/>
            <person name="Heiman D."/>
            <person name="Howarth C."/>
            <person name="Larson L."/>
            <person name="Lui A."/>
            <person name="MacDonald P.J.P."/>
            <person name="Mehta T."/>
            <person name="Montmayeur A."/>
            <person name="Murphy C."/>
            <person name="Neiman D."/>
            <person name="Pearson M."/>
            <person name="Priest M."/>
            <person name="Roberts A."/>
            <person name="Saif S."/>
            <person name="Shea T."/>
            <person name="Shenoy N."/>
            <person name="Sisk P."/>
            <person name="Stolte C."/>
            <person name="Sykes S."/>
            <person name="Wortman J."/>
            <person name="Nusbaum C."/>
            <person name="Birren B."/>
        </authorList>
    </citation>
    <scope>NUCLEOTIDE SEQUENCE [LARGE SCALE GENOMIC DNA]</scope>
    <source>
        <strain evidence="1 2">YIT 12063</strain>
    </source>
</reference>
<dbReference type="EMBL" id="ADLS01000017">
    <property type="protein sequence ID" value="EGX70607.1"/>
    <property type="molecule type" value="Genomic_DNA"/>
</dbReference>
<evidence type="ECO:0000313" key="2">
    <source>
        <dbReference type="Proteomes" id="UP000004830"/>
    </source>
</evidence>
<dbReference type="AlphaFoldDB" id="G1WIY0"/>
<name>G1WIY0_9ACTN</name>
<keyword evidence="2" id="KW-1185">Reference proteome</keyword>
<proteinExistence type="predicted"/>
<dbReference type="STRING" id="742742.HMPREF9452_01293"/>
<dbReference type="Proteomes" id="UP000004830">
    <property type="component" value="Unassembled WGS sequence"/>
</dbReference>
<organism evidence="1 2">
    <name type="scientific">Collinsella tanakaei YIT 12063</name>
    <dbReference type="NCBI Taxonomy" id="742742"/>
    <lineage>
        <taxon>Bacteria</taxon>
        <taxon>Bacillati</taxon>
        <taxon>Actinomycetota</taxon>
        <taxon>Coriobacteriia</taxon>
        <taxon>Coriobacteriales</taxon>
        <taxon>Coriobacteriaceae</taxon>
        <taxon>Collinsella</taxon>
    </lineage>
</organism>
<comment type="caution">
    <text evidence="1">The sequence shown here is derived from an EMBL/GenBank/DDBJ whole genome shotgun (WGS) entry which is preliminary data.</text>
</comment>
<dbReference type="GeneID" id="62759013"/>
<evidence type="ECO:0000313" key="1">
    <source>
        <dbReference type="EMBL" id="EGX70607.1"/>
    </source>
</evidence>
<gene>
    <name evidence="1" type="ORF">HMPREF9452_01293</name>
</gene>
<dbReference type="PATRIC" id="fig|742742.3.peg.1264"/>
<sequence length="483" mass="52356">MGVQNFSLNIGPNYSTQGRTDGILIHEDMDGGYGVRDIRLVWSTEFGNDWNESWTITVSARGTIKGAPAGAGAWHDYKGTFMASQCNENKPYSGSRTWWNHSLDIDSFLTDFAGGSWLFSRRRYDSIDLRVTCQSKYRAGMVYEGNTHSDLATLDCSIGYCPVYNLTGAEYTADGKLAITYTTNWTRTDDRYYCQTLNSVSGGACTVDGQPLFNQAPTGTVTANGRIEIDDSYLTQHVIGKSIYLNIALNAVYRPIAMEFASMSGTVTVKDERKCSTPKLTVTGQGEEISIKVSDTNDKEVSFEYAVVKMVDSEYSNDTITVSNGGTAVFRSAPFGKTLYFEAIGYTAAGAVSGVSNRVSAYSSGRNDAIIVSTESASVALTKFLSGSDRGVSISAEPVADVVKIAGKSRQSAYYGKGRTAKLSLSAVIEPDEYDVLLAMCEQGDMTLRDPLGHRYKIVPSVDITSKTPELYTVDISGSEVGG</sequence>
<protein>
    <submittedName>
        <fullName evidence="1">Uncharacterized protein</fullName>
    </submittedName>
</protein>
<dbReference type="RefSeq" id="WP_009141328.1">
    <property type="nucleotide sequence ID" value="NZ_JH126469.1"/>
</dbReference>
<dbReference type="HOGENOM" id="CLU_564644_0_0_11"/>